<keyword evidence="5 9" id="KW-0653">Protein transport</keyword>
<feature type="transmembrane region" description="Helical" evidence="9">
    <location>
        <begin position="231"/>
        <end position="251"/>
    </location>
</feature>
<comment type="caution">
    <text evidence="11">The sequence shown here is derived from an EMBL/GenBank/DDBJ whole genome shotgun (WGS) entry which is preliminary data.</text>
</comment>
<dbReference type="SUPFAM" id="SSF103491">
    <property type="entry name" value="Preprotein translocase SecY subunit"/>
    <property type="match status" value="1"/>
</dbReference>
<comment type="caution">
    <text evidence="9">Lacks conserved residue(s) required for the propagation of feature annotation.</text>
</comment>
<dbReference type="GO" id="GO:0005886">
    <property type="term" value="C:plasma membrane"/>
    <property type="evidence" value="ECO:0007669"/>
    <property type="project" value="UniProtKB-SubCell"/>
</dbReference>
<keyword evidence="3 9" id="KW-0813">Transport</keyword>
<evidence type="ECO:0000256" key="8">
    <source>
        <dbReference type="ARBA" id="ARBA00023136"/>
    </source>
</evidence>
<dbReference type="PANTHER" id="PTHR10906">
    <property type="entry name" value="SECY/SEC61-ALPHA FAMILY MEMBER"/>
    <property type="match status" value="1"/>
</dbReference>
<evidence type="ECO:0000256" key="3">
    <source>
        <dbReference type="ARBA" id="ARBA00022448"/>
    </source>
</evidence>
<dbReference type="InterPro" id="IPR023201">
    <property type="entry name" value="SecY_dom_sf"/>
</dbReference>
<feature type="transmembrane region" description="Helical" evidence="9">
    <location>
        <begin position="184"/>
        <end position="201"/>
    </location>
</feature>
<dbReference type="EMBL" id="JAGQLH010000045">
    <property type="protein sequence ID" value="MCA9385795.1"/>
    <property type="molecule type" value="Genomic_DNA"/>
</dbReference>
<comment type="subcellular location">
    <subcellularLocation>
        <location evidence="9">Cell membrane</location>
        <topology evidence="9">Multi-pass membrane protein</topology>
    </subcellularLocation>
    <subcellularLocation>
        <location evidence="1">Membrane</location>
        <topology evidence="1">Multi-pass membrane protein</topology>
    </subcellularLocation>
</comment>
<evidence type="ECO:0000256" key="5">
    <source>
        <dbReference type="ARBA" id="ARBA00022927"/>
    </source>
</evidence>
<dbReference type="GO" id="GO:0043952">
    <property type="term" value="P:protein transport by the Sec complex"/>
    <property type="evidence" value="ECO:0007669"/>
    <property type="project" value="UniProtKB-UniRule"/>
</dbReference>
<dbReference type="InterPro" id="IPR030659">
    <property type="entry name" value="SecY_CS"/>
</dbReference>
<evidence type="ECO:0000256" key="7">
    <source>
        <dbReference type="ARBA" id="ARBA00023010"/>
    </source>
</evidence>
<reference evidence="11" key="2">
    <citation type="journal article" date="2021" name="Microbiome">
        <title>Successional dynamics and alternative stable states in a saline activated sludge microbial community over 9 years.</title>
        <authorList>
            <person name="Wang Y."/>
            <person name="Ye J."/>
            <person name="Ju F."/>
            <person name="Liu L."/>
            <person name="Boyd J.A."/>
            <person name="Deng Y."/>
            <person name="Parks D.H."/>
            <person name="Jiang X."/>
            <person name="Yin X."/>
            <person name="Woodcroft B.J."/>
            <person name="Tyson G.W."/>
            <person name="Hugenholtz P."/>
            <person name="Polz M.F."/>
            <person name="Zhang T."/>
        </authorList>
    </citation>
    <scope>NUCLEOTIDE SEQUENCE</scope>
    <source>
        <strain evidence="11">HKST-UBA11</strain>
    </source>
</reference>
<comment type="function">
    <text evidence="9">The central subunit of the protein translocation channel SecYEG. Consists of two halves formed by TMs 1-5 and 6-10. These two domains form a lateral gate at the front which open onto the bilayer between TMs 2 and 7, and are clamped together by SecE at the back. The channel is closed by both a pore ring composed of hydrophobic SecY resides and a short helix (helix 2A) on the extracellular side of the membrane which forms a plug. The plug probably moves laterally to allow the channel to open. The ring and the pore may move independently.</text>
</comment>
<comment type="similarity">
    <text evidence="2 9 10">Belongs to the SecY/SEC61-alpha family.</text>
</comment>
<evidence type="ECO:0000256" key="10">
    <source>
        <dbReference type="RuleBase" id="RU004349"/>
    </source>
</evidence>
<dbReference type="InterPro" id="IPR026593">
    <property type="entry name" value="SecY"/>
</dbReference>
<gene>
    <name evidence="9 11" type="primary">secY</name>
    <name evidence="11" type="ORF">KC717_04050</name>
</gene>
<feature type="transmembrane region" description="Helical" evidence="9">
    <location>
        <begin position="419"/>
        <end position="442"/>
    </location>
</feature>
<sequence length="458" mass="50053">MNIVSKIPFLNSLKELWANPTIRKRVLYTLGAIFLYRFMAAIPPAGIDQEAFIEVFRGNPLTNIFTLATGGSLDTPSIVMIGLGAYINASIIIQLLSTVIPKLEELKDEGQHGRRILNQYTRYLTIPLSILQAIVIYVLLSRSSALVGTDINLDVVTFIASIAAGSLVLMWIGELITENGVGNGTSIIITFSVISSLPRLIRTDVGDVIPVFNSFLDGAISFTQMISSPSVLFFVSMIVGLMLLVVVIVHMNEAVRKIAIQYARRTTGAQNNYLPIRLNQAGVMPIIFASAILTFPSIVSQLLVSVVDQGSRAFEMLTAINESFVGNFNSIGYNIFYFVLIIGFTFFYNFVVQKPSDTSDNLKKSGAFIPGIRPGNATDKYLKGVLLRLTTVGALFLAVIAIIPTIVRATHTSLVANTQLGILSGIGGTSLLIVVSVFLTTYRQIQSMKVTKSYDRYR</sequence>
<feature type="transmembrane region" description="Helical" evidence="9">
    <location>
        <begin position="385"/>
        <end position="407"/>
    </location>
</feature>
<evidence type="ECO:0000313" key="12">
    <source>
        <dbReference type="Proteomes" id="UP000754563"/>
    </source>
</evidence>
<evidence type="ECO:0000256" key="4">
    <source>
        <dbReference type="ARBA" id="ARBA00022692"/>
    </source>
</evidence>
<protein>
    <recommendedName>
        <fullName evidence="9">Protein translocase subunit SecY</fullName>
    </recommendedName>
</protein>
<dbReference type="Pfam" id="PF00344">
    <property type="entry name" value="SecY"/>
    <property type="match status" value="1"/>
</dbReference>
<accession>A0A955RKH6</accession>
<comment type="subunit">
    <text evidence="9">Component of the Sec protein translocase complex. Heterotrimer consisting of SecY, SecE and SecG subunits. The heterotrimers can form oligomers, although 1 heterotrimer is thought to be able to translocate proteins. Interacts with the ribosome. Interacts with SecDF, and other proteins may be involved. Interacts with SecA.</text>
</comment>
<dbReference type="PRINTS" id="PR00303">
    <property type="entry name" value="SECYTRNLCASE"/>
</dbReference>
<feature type="transmembrane region" description="Helical" evidence="9">
    <location>
        <begin position="120"/>
        <end position="139"/>
    </location>
</feature>
<feature type="transmembrane region" description="Helical" evidence="9">
    <location>
        <begin position="78"/>
        <end position="100"/>
    </location>
</feature>
<evidence type="ECO:0000256" key="9">
    <source>
        <dbReference type="HAMAP-Rule" id="MF_01465"/>
    </source>
</evidence>
<dbReference type="Proteomes" id="UP000754563">
    <property type="component" value="Unassembled WGS sequence"/>
</dbReference>
<feature type="transmembrane region" description="Helical" evidence="9">
    <location>
        <begin position="151"/>
        <end position="172"/>
    </location>
</feature>
<name>A0A955RKH6_9BACT</name>
<reference evidence="11" key="1">
    <citation type="submission" date="2020-04" db="EMBL/GenBank/DDBJ databases">
        <authorList>
            <person name="Zhang T."/>
        </authorList>
    </citation>
    <scope>NUCLEOTIDE SEQUENCE</scope>
    <source>
        <strain evidence="11">HKST-UBA11</strain>
    </source>
</reference>
<evidence type="ECO:0000256" key="6">
    <source>
        <dbReference type="ARBA" id="ARBA00022989"/>
    </source>
</evidence>
<dbReference type="GO" id="GO:0065002">
    <property type="term" value="P:intracellular protein transmembrane transport"/>
    <property type="evidence" value="ECO:0007669"/>
    <property type="project" value="UniProtKB-UniRule"/>
</dbReference>
<dbReference type="NCBIfam" id="TIGR00967">
    <property type="entry name" value="3a0501s007"/>
    <property type="match status" value="1"/>
</dbReference>
<dbReference type="Gene3D" id="1.10.3370.10">
    <property type="entry name" value="SecY subunit domain"/>
    <property type="match status" value="1"/>
</dbReference>
<dbReference type="AlphaFoldDB" id="A0A955RKH6"/>
<dbReference type="InterPro" id="IPR002208">
    <property type="entry name" value="SecY/SEC61-alpha"/>
</dbReference>
<keyword evidence="4 9" id="KW-0812">Transmembrane</keyword>
<proteinExistence type="inferred from homology"/>
<feature type="transmembrane region" description="Helical" evidence="9">
    <location>
        <begin position="26"/>
        <end position="47"/>
    </location>
</feature>
<organism evidence="11 12">
    <name type="scientific">Candidatus Dojkabacteria bacterium</name>
    <dbReference type="NCBI Taxonomy" id="2099670"/>
    <lineage>
        <taxon>Bacteria</taxon>
        <taxon>Candidatus Dojkabacteria</taxon>
    </lineage>
</organism>
<evidence type="ECO:0000313" key="11">
    <source>
        <dbReference type="EMBL" id="MCA9385795.1"/>
    </source>
</evidence>
<keyword evidence="8 9" id="KW-0472">Membrane</keyword>
<keyword evidence="6 9" id="KW-1133">Transmembrane helix</keyword>
<keyword evidence="7 9" id="KW-0811">Translocation</keyword>
<evidence type="ECO:0000256" key="2">
    <source>
        <dbReference type="ARBA" id="ARBA00005751"/>
    </source>
</evidence>
<keyword evidence="9" id="KW-1003">Cell membrane</keyword>
<dbReference type="HAMAP" id="MF_01465">
    <property type="entry name" value="SecY"/>
    <property type="match status" value="1"/>
</dbReference>
<dbReference type="GO" id="GO:0006605">
    <property type="term" value="P:protein targeting"/>
    <property type="evidence" value="ECO:0007669"/>
    <property type="project" value="UniProtKB-UniRule"/>
</dbReference>
<dbReference type="PIRSF" id="PIRSF004557">
    <property type="entry name" value="SecY"/>
    <property type="match status" value="1"/>
</dbReference>
<evidence type="ECO:0000256" key="1">
    <source>
        <dbReference type="ARBA" id="ARBA00004141"/>
    </source>
</evidence>
<feature type="transmembrane region" description="Helical" evidence="9">
    <location>
        <begin position="331"/>
        <end position="351"/>
    </location>
</feature>
<dbReference type="PROSITE" id="PS00756">
    <property type="entry name" value="SECY_2"/>
    <property type="match status" value="1"/>
</dbReference>